<evidence type="ECO:0000256" key="5">
    <source>
        <dbReference type="ARBA" id="ARBA00022840"/>
    </source>
</evidence>
<evidence type="ECO:0000256" key="7">
    <source>
        <dbReference type="ARBA" id="ARBA00023146"/>
    </source>
</evidence>
<dbReference type="InterPro" id="IPR023678">
    <property type="entry name" value="Tyr-tRNA-ligase_4"/>
</dbReference>
<sequence length="377" mass="42863">MDIKTKLKLITQNTEEVLTEVELENLISTNTPLRHYIGFEISGLVHLGTGLVCMQKIKDFQEAGVDCSILLADWHSWINDKLGGDREIIKNMGVPYFREGLIAGLKCVGADPNKVKFVLGTELYHNNDDYFATIVEISKYTTLARVKRSTDIMGRQANEQADFARLIYPPMQVADIFIQGLNIAHGGIDQRKAHVIARAVAMDLKIKPVIGLDGKKIKPIAIHHRLLLGLQKPAIWPVPRENIRDVWITAKMSKSIPKSAVFIHDSPDEIKEKVMHAFCPPKETEFNPIIDWVKSLIFIINEKAELLVKRESRFGGNITFHSSEEICDAFQKELLHPEDLKRAVAEKIIEILEPARKHFETPEVKEKLYKIKEILNH</sequence>
<keyword evidence="4 10" id="KW-0547">Nucleotide-binding</keyword>
<evidence type="ECO:0000313" key="11">
    <source>
        <dbReference type="EMBL" id="PIR07646.1"/>
    </source>
</evidence>
<evidence type="ECO:0000256" key="9">
    <source>
        <dbReference type="ARBA" id="ARBA00048248"/>
    </source>
</evidence>
<evidence type="ECO:0000256" key="6">
    <source>
        <dbReference type="ARBA" id="ARBA00022917"/>
    </source>
</evidence>
<keyword evidence="2" id="KW-0963">Cytoplasm</keyword>
<dbReference type="EC" id="6.1.1.1" evidence="1"/>
<proteinExistence type="inferred from homology"/>
<dbReference type="Gene3D" id="3.40.50.620">
    <property type="entry name" value="HUPs"/>
    <property type="match status" value="2"/>
</dbReference>
<evidence type="ECO:0000256" key="2">
    <source>
        <dbReference type="ARBA" id="ARBA00022490"/>
    </source>
</evidence>
<comment type="similarity">
    <text evidence="10">Belongs to the class-I aminoacyl-tRNA synthetase family.</text>
</comment>
<evidence type="ECO:0000256" key="3">
    <source>
        <dbReference type="ARBA" id="ARBA00022598"/>
    </source>
</evidence>
<dbReference type="PANTHER" id="PTHR46264:SF4">
    <property type="entry name" value="TYROSINE--TRNA LIGASE, CYTOPLASMIC"/>
    <property type="match status" value="1"/>
</dbReference>
<reference evidence="11 12" key="1">
    <citation type="submission" date="2017-09" db="EMBL/GenBank/DDBJ databases">
        <title>Depth-based differentiation of microbial function through sediment-hosted aquifers and enrichment of novel symbionts in the deep terrestrial subsurface.</title>
        <authorList>
            <person name="Probst A.J."/>
            <person name="Ladd B."/>
            <person name="Jarett J.K."/>
            <person name="Geller-Mcgrath D.E."/>
            <person name="Sieber C.M."/>
            <person name="Emerson J.B."/>
            <person name="Anantharaman K."/>
            <person name="Thomas B.C."/>
            <person name="Malmstrom R."/>
            <person name="Stieglmeier M."/>
            <person name="Klingl A."/>
            <person name="Woyke T."/>
            <person name="Ryan C.M."/>
            <person name="Banfield J.F."/>
        </authorList>
    </citation>
    <scope>NUCLEOTIDE SEQUENCE [LARGE SCALE GENOMIC DNA]</scope>
    <source>
        <strain evidence="11">CG11_big_fil_rev_8_21_14_0_20_37_11</strain>
    </source>
</reference>
<dbReference type="PIRSF" id="PIRSF006588">
    <property type="entry name" value="TyrRS_arch_euk"/>
    <property type="match status" value="1"/>
</dbReference>
<dbReference type="InterPro" id="IPR014729">
    <property type="entry name" value="Rossmann-like_a/b/a_fold"/>
</dbReference>
<dbReference type="AlphaFoldDB" id="A0A2H0NHQ3"/>
<keyword evidence="5 10" id="KW-0067">ATP-binding</keyword>
<dbReference type="Proteomes" id="UP000230707">
    <property type="component" value="Unassembled WGS sequence"/>
</dbReference>
<dbReference type="InterPro" id="IPR023617">
    <property type="entry name" value="Tyr-tRNA-ligase_arc/euk-type"/>
</dbReference>
<dbReference type="SUPFAM" id="SSF52374">
    <property type="entry name" value="Nucleotidylyl transferase"/>
    <property type="match status" value="1"/>
</dbReference>
<dbReference type="InterPro" id="IPR002305">
    <property type="entry name" value="aa-tRNA-synth_Ic"/>
</dbReference>
<comment type="caution">
    <text evidence="11">The sequence shown here is derived from an EMBL/GenBank/DDBJ whole genome shotgun (WGS) entry which is preliminary data.</text>
</comment>
<comment type="catalytic activity">
    <reaction evidence="9">
        <text>tRNA(Tyr) + L-tyrosine + ATP = L-tyrosyl-tRNA(Tyr) + AMP + diphosphate + H(+)</text>
        <dbReference type="Rhea" id="RHEA:10220"/>
        <dbReference type="Rhea" id="RHEA-COMP:9706"/>
        <dbReference type="Rhea" id="RHEA-COMP:9707"/>
        <dbReference type="ChEBI" id="CHEBI:15378"/>
        <dbReference type="ChEBI" id="CHEBI:30616"/>
        <dbReference type="ChEBI" id="CHEBI:33019"/>
        <dbReference type="ChEBI" id="CHEBI:58315"/>
        <dbReference type="ChEBI" id="CHEBI:78442"/>
        <dbReference type="ChEBI" id="CHEBI:78536"/>
        <dbReference type="ChEBI" id="CHEBI:456215"/>
        <dbReference type="EC" id="6.1.1.1"/>
    </reaction>
</comment>
<dbReference type="EMBL" id="PCWS01000156">
    <property type="protein sequence ID" value="PIR07646.1"/>
    <property type="molecule type" value="Genomic_DNA"/>
</dbReference>
<evidence type="ECO:0000256" key="10">
    <source>
        <dbReference type="RuleBase" id="RU363036"/>
    </source>
</evidence>
<dbReference type="PANTHER" id="PTHR46264">
    <property type="entry name" value="TYROSINE-TRNA LIGASE"/>
    <property type="match status" value="1"/>
</dbReference>
<dbReference type="HAMAP" id="MF_02009">
    <property type="entry name" value="Tyr_tRNA_synth_type4"/>
    <property type="match status" value="1"/>
</dbReference>
<evidence type="ECO:0000256" key="8">
    <source>
        <dbReference type="ARBA" id="ARBA00033323"/>
    </source>
</evidence>
<dbReference type="GO" id="GO:0005737">
    <property type="term" value="C:cytoplasm"/>
    <property type="evidence" value="ECO:0007669"/>
    <property type="project" value="InterPro"/>
</dbReference>
<evidence type="ECO:0000313" key="12">
    <source>
        <dbReference type="Proteomes" id="UP000230707"/>
    </source>
</evidence>
<evidence type="ECO:0000256" key="4">
    <source>
        <dbReference type="ARBA" id="ARBA00022741"/>
    </source>
</evidence>
<name>A0A2H0NHQ3_9BACT</name>
<dbReference type="GO" id="GO:0004831">
    <property type="term" value="F:tyrosine-tRNA ligase activity"/>
    <property type="evidence" value="ECO:0007669"/>
    <property type="project" value="UniProtKB-EC"/>
</dbReference>
<dbReference type="InterPro" id="IPR050489">
    <property type="entry name" value="Tyr-tRNA_synthase"/>
</dbReference>
<accession>A0A2H0NHQ3</accession>
<dbReference type="GO" id="GO:0006437">
    <property type="term" value="P:tyrosyl-tRNA aminoacylation"/>
    <property type="evidence" value="ECO:0007669"/>
    <property type="project" value="InterPro"/>
</dbReference>
<dbReference type="Pfam" id="PF00579">
    <property type="entry name" value="tRNA-synt_1b"/>
    <property type="match status" value="1"/>
</dbReference>
<gene>
    <name evidence="11" type="ORF">COV53_07200</name>
</gene>
<dbReference type="NCBIfam" id="NF006330">
    <property type="entry name" value="PRK08560.1"/>
    <property type="match status" value="1"/>
</dbReference>
<protein>
    <recommendedName>
        <fullName evidence="1">tyrosine--tRNA ligase</fullName>
        <ecNumber evidence="1">6.1.1.1</ecNumber>
    </recommendedName>
    <alternativeName>
        <fullName evidence="8">Tyrosyl-tRNA synthetase</fullName>
    </alternativeName>
</protein>
<keyword evidence="6 10" id="KW-0648">Protein biosynthesis</keyword>
<dbReference type="GO" id="GO:0005524">
    <property type="term" value="F:ATP binding"/>
    <property type="evidence" value="ECO:0007669"/>
    <property type="project" value="UniProtKB-KW"/>
</dbReference>
<evidence type="ECO:0000256" key="1">
    <source>
        <dbReference type="ARBA" id="ARBA00013160"/>
    </source>
</evidence>
<keyword evidence="3 10" id="KW-0436">Ligase</keyword>
<organism evidence="11 12">
    <name type="scientific">Candidatus Gottesmanbacteria bacterium CG11_big_fil_rev_8_21_14_0_20_37_11</name>
    <dbReference type="NCBI Taxonomy" id="1974575"/>
    <lineage>
        <taxon>Bacteria</taxon>
        <taxon>Candidatus Gottesmaniibacteriota</taxon>
    </lineage>
</organism>
<keyword evidence="7 10" id="KW-0030">Aminoacyl-tRNA synthetase</keyword>